<keyword evidence="2" id="KW-1185">Reference proteome</keyword>
<dbReference type="Proteomes" id="UP000027238">
    <property type="component" value="Unassembled WGS sequence"/>
</dbReference>
<accession>A0A066X434</accession>
<dbReference type="GO" id="GO:0016791">
    <property type="term" value="F:phosphatase activity"/>
    <property type="evidence" value="ECO:0007669"/>
    <property type="project" value="TreeGrafter"/>
</dbReference>
<comment type="caution">
    <text evidence="1">The sequence shown here is derived from an EMBL/GenBank/DDBJ whole genome shotgun (WGS) entry which is preliminary data.</text>
</comment>
<dbReference type="PANTHER" id="PTHR48100">
    <property type="entry name" value="BROAD-SPECIFICITY PHOSPHATASE YOR283W-RELATED"/>
    <property type="match status" value="1"/>
</dbReference>
<name>A0A066X434_COLSU</name>
<evidence type="ECO:0000313" key="2">
    <source>
        <dbReference type="Proteomes" id="UP000027238"/>
    </source>
</evidence>
<dbReference type="eggNOG" id="KOG4754">
    <property type="taxonomic scope" value="Eukaryota"/>
</dbReference>
<dbReference type="EMBL" id="JMSE01001180">
    <property type="protein sequence ID" value="KDN63913.1"/>
    <property type="molecule type" value="Genomic_DNA"/>
</dbReference>
<evidence type="ECO:0000313" key="1">
    <source>
        <dbReference type="EMBL" id="KDN63913.1"/>
    </source>
</evidence>
<dbReference type="SUPFAM" id="SSF53254">
    <property type="entry name" value="Phosphoglycerate mutase-like"/>
    <property type="match status" value="1"/>
</dbReference>
<feature type="non-terminal residue" evidence="1">
    <location>
        <position position="1"/>
    </location>
</feature>
<reference evidence="2" key="1">
    <citation type="journal article" date="2014" name="Genome Announc.">
        <title>Draft genome sequence of Colletotrichum sublineola, a destructive pathogen of cultivated sorghum.</title>
        <authorList>
            <person name="Baroncelli R."/>
            <person name="Sanz-Martin J.M."/>
            <person name="Rech G.E."/>
            <person name="Sukno S.A."/>
            <person name="Thon M.R."/>
        </authorList>
    </citation>
    <scope>NUCLEOTIDE SEQUENCE [LARGE SCALE GENOMIC DNA]</scope>
    <source>
        <strain evidence="2">TX430BB</strain>
    </source>
</reference>
<sequence>DWNIHDPDLSSLGLEQCQELRENLLQRFGNETDALIIVSPMRRTIQTALLSLDWLIKKGVHIQADARWQENSAKPCDTGSSVANLTAEFPSVDFSTVDRVYPDKISLAGAEYAFTKEAILRRARAGVSSLRDRKETLIFVVSHSGFLRLGVTGYWFFNGDYRMFELDEDERTDKPPKLRQLESTLSGGLGKSWIDPVIIGSGLPAPQIYPEETASS</sequence>
<dbReference type="OMA" id="NSAKPCD"/>
<dbReference type="AlphaFoldDB" id="A0A066X434"/>
<gene>
    <name evidence="1" type="ORF">CSUB01_09445</name>
</gene>
<dbReference type="GO" id="GO:0005737">
    <property type="term" value="C:cytoplasm"/>
    <property type="evidence" value="ECO:0007669"/>
    <property type="project" value="TreeGrafter"/>
</dbReference>
<dbReference type="OrthoDB" id="496981at2759"/>
<dbReference type="HOGENOM" id="CLU_039184_1_2_1"/>
<dbReference type="CDD" id="cd07067">
    <property type="entry name" value="HP_PGM_like"/>
    <property type="match status" value="1"/>
</dbReference>
<dbReference type="InterPro" id="IPR050275">
    <property type="entry name" value="PGM_Phosphatase"/>
</dbReference>
<dbReference type="PANTHER" id="PTHR48100:SF24">
    <property type="entry name" value="PHOSPHOGLYCERATE MUTASE"/>
    <property type="match status" value="1"/>
</dbReference>
<dbReference type="Pfam" id="PF00300">
    <property type="entry name" value="His_Phos_1"/>
    <property type="match status" value="1"/>
</dbReference>
<dbReference type="InterPro" id="IPR013078">
    <property type="entry name" value="His_Pase_superF_clade-1"/>
</dbReference>
<proteinExistence type="predicted"/>
<dbReference type="Gene3D" id="3.40.50.1240">
    <property type="entry name" value="Phosphoglycerate mutase-like"/>
    <property type="match status" value="1"/>
</dbReference>
<organism evidence="1 2">
    <name type="scientific">Colletotrichum sublineola</name>
    <name type="common">Sorghum anthracnose fungus</name>
    <dbReference type="NCBI Taxonomy" id="1173701"/>
    <lineage>
        <taxon>Eukaryota</taxon>
        <taxon>Fungi</taxon>
        <taxon>Dikarya</taxon>
        <taxon>Ascomycota</taxon>
        <taxon>Pezizomycotina</taxon>
        <taxon>Sordariomycetes</taxon>
        <taxon>Hypocreomycetidae</taxon>
        <taxon>Glomerellales</taxon>
        <taxon>Glomerellaceae</taxon>
        <taxon>Colletotrichum</taxon>
        <taxon>Colletotrichum graminicola species complex</taxon>
    </lineage>
</organism>
<dbReference type="InterPro" id="IPR029033">
    <property type="entry name" value="His_PPase_superfam"/>
</dbReference>
<protein>
    <submittedName>
        <fullName evidence="1">Putative phosphoglycerate mutase</fullName>
    </submittedName>
</protein>